<dbReference type="SUPFAM" id="SSF53448">
    <property type="entry name" value="Nucleotide-diphospho-sugar transferases"/>
    <property type="match status" value="1"/>
</dbReference>
<name>A0ABY6GLB5_9CAUD</name>
<dbReference type="CDD" id="cd00761">
    <property type="entry name" value="Glyco_tranf_GTA_type"/>
    <property type="match status" value="1"/>
</dbReference>
<dbReference type="Proteomes" id="UP001156193">
    <property type="component" value="Segment"/>
</dbReference>
<evidence type="ECO:0000313" key="2">
    <source>
        <dbReference type="EMBL" id="UYL64809.1"/>
    </source>
</evidence>
<evidence type="ECO:0000259" key="1">
    <source>
        <dbReference type="Pfam" id="PF00535"/>
    </source>
</evidence>
<evidence type="ECO:0000313" key="3">
    <source>
        <dbReference type="Proteomes" id="UP001156193"/>
    </source>
</evidence>
<organism evidence="2 3">
    <name type="scientific">Methanophagales virus PBV299</name>
    <dbReference type="NCBI Taxonomy" id="2987730"/>
    <lineage>
        <taxon>Viruses</taxon>
        <taxon>Duplodnaviria</taxon>
        <taxon>Heunggongvirae</taxon>
        <taxon>Uroviricota</taxon>
        <taxon>Caudoviricetes</taxon>
        <taxon>Nakonvirales</taxon>
        <taxon>Ahpuchviridae</taxon>
        <taxon>Kisinvirus</taxon>
        <taxon>Kisinvirus pescaderoense</taxon>
    </lineage>
</organism>
<dbReference type="InterPro" id="IPR029044">
    <property type="entry name" value="Nucleotide-diphossugar_trans"/>
</dbReference>
<reference evidence="2 3" key="1">
    <citation type="submission" date="2022-09" db="EMBL/GenBank/DDBJ databases">
        <title>Evolutionary Diversification of Methanotrophic Ca. Methanophagales (ANME-1) and Their Expansive Virome.</title>
        <authorList>
            <person name="Laso-Perez R."/>
            <person name="Wu F."/>
            <person name="Cremiere A."/>
            <person name="Speth D."/>
            <person name="Magyar J.S."/>
            <person name="Krupovic M."/>
            <person name="Orphan V.J."/>
        </authorList>
    </citation>
    <scope>NUCLEOTIDE SEQUENCE [LARGE SCALE GENOMIC DNA]</scope>
    <source>
        <strain evidence="2">PBV299</strain>
    </source>
</reference>
<dbReference type="Gene3D" id="3.90.550.10">
    <property type="entry name" value="Spore Coat Polysaccharide Biosynthesis Protein SpsA, Chain A"/>
    <property type="match status" value="1"/>
</dbReference>
<protein>
    <recommendedName>
        <fullName evidence="1">Glycosyltransferase 2-like domain-containing protein</fullName>
    </recommendedName>
</protein>
<dbReference type="EMBL" id="OP413838">
    <property type="protein sequence ID" value="UYL64809.1"/>
    <property type="molecule type" value="Genomic_DNA"/>
</dbReference>
<dbReference type="Pfam" id="PF00535">
    <property type="entry name" value="Glycos_transf_2"/>
    <property type="match status" value="1"/>
</dbReference>
<feature type="domain" description="Glycosyltransferase 2-like" evidence="1">
    <location>
        <begin position="19"/>
        <end position="163"/>
    </location>
</feature>
<sequence length="259" mass="30353">MPPLFSILVSTHGLDPSAFSALLKTSDPEAELIIADSTYSPEKKQYLRDSNYAQIVYVPIPYKLFPRDFCVGLNTALSFAEGEYIIRADDYLEFHKDFFRIAREDIEKYPDYLIIGQKSHAPEEEPWRDYYSERGFFPEQRYVQITDPSFTFSFGIIKREYLDDANGWDERYDASPVGEDIDILHRLIVYLQGRVLLDKKLMGYGHRHSRIRFTVPLGTILYAWERFEIENGKWTAYNRRTIRSARAEALAVKSEYIVR</sequence>
<gene>
    <name evidence="2" type="ORF">OFDIEDLO_00013</name>
</gene>
<keyword evidence="3" id="KW-1185">Reference proteome</keyword>
<proteinExistence type="predicted"/>
<accession>A0ABY6GLB5</accession>
<dbReference type="InterPro" id="IPR001173">
    <property type="entry name" value="Glyco_trans_2-like"/>
</dbReference>